<gene>
    <name evidence="1" type="ORF">FNX48_026710</name>
</gene>
<comment type="caution">
    <text evidence="1">The sequence shown here is derived from an EMBL/GenBank/DDBJ whole genome shotgun (WGS) entry which is preliminary data.</text>
</comment>
<accession>A0A646IIU6</accession>
<sequence>MEPEDPAGGPPADRVELHSLGTAEVPGAVLTIGTDGPPDPVGRYAVQSAVAVLTLLTERSRSVRLGERRLGGAVLRLLLAGEHGHAAAVASGVFGALLEGPLRVVAVRGPDAPGAGTG</sequence>
<evidence type="ECO:0000313" key="1">
    <source>
        <dbReference type="EMBL" id="MQS10621.1"/>
    </source>
</evidence>
<dbReference type="EMBL" id="VJYJ02001771">
    <property type="protein sequence ID" value="MQS10621.1"/>
    <property type="molecule type" value="Genomic_DNA"/>
</dbReference>
<name>A0A646IIU6_9ACTN</name>
<reference evidence="1" key="1">
    <citation type="submission" date="2019-10" db="EMBL/GenBank/DDBJ databases">
        <title>Streptomyces sp. nov., a novel actinobacterium isolated from alkaline environment.</title>
        <authorList>
            <person name="Golinska P."/>
        </authorList>
    </citation>
    <scope>NUCLEOTIDE SEQUENCE</scope>
    <source>
        <strain evidence="1">IF17</strain>
    </source>
</reference>
<dbReference type="Proteomes" id="UP000315516">
    <property type="component" value="Unassembled WGS sequence"/>
</dbReference>
<organism evidence="1">
    <name type="scientific">Streptomyces alkaliphilus</name>
    <dbReference type="NCBI Taxonomy" id="1472722"/>
    <lineage>
        <taxon>Bacteria</taxon>
        <taxon>Bacillati</taxon>
        <taxon>Actinomycetota</taxon>
        <taxon>Actinomycetes</taxon>
        <taxon>Kitasatosporales</taxon>
        <taxon>Streptomycetaceae</taxon>
        <taxon>Streptomyces</taxon>
    </lineage>
</organism>
<dbReference type="AlphaFoldDB" id="A0A646IIU6"/>
<proteinExistence type="predicted"/>
<feature type="non-terminal residue" evidence="1">
    <location>
        <position position="118"/>
    </location>
</feature>
<protein>
    <submittedName>
        <fullName evidence="1">PucR family transcriptional regulator</fullName>
    </submittedName>
</protein>